<accession>A0A0F9F4I5</accession>
<dbReference type="AlphaFoldDB" id="A0A0F9F4I5"/>
<protein>
    <recommendedName>
        <fullName evidence="2">Peptidase M15A C-terminal domain-containing protein</fullName>
    </recommendedName>
</protein>
<organism evidence="1">
    <name type="scientific">marine sediment metagenome</name>
    <dbReference type="NCBI Taxonomy" id="412755"/>
    <lineage>
        <taxon>unclassified sequences</taxon>
        <taxon>metagenomes</taxon>
        <taxon>ecological metagenomes</taxon>
    </lineage>
</organism>
<gene>
    <name evidence="1" type="ORF">LCGC14_2075530</name>
</gene>
<proteinExistence type="predicted"/>
<comment type="caution">
    <text evidence="1">The sequence shown here is derived from an EMBL/GenBank/DDBJ whole genome shotgun (WGS) entry which is preliminary data.</text>
</comment>
<evidence type="ECO:0008006" key="2">
    <source>
        <dbReference type="Google" id="ProtNLM"/>
    </source>
</evidence>
<reference evidence="1" key="1">
    <citation type="journal article" date="2015" name="Nature">
        <title>Complex archaea that bridge the gap between prokaryotes and eukaryotes.</title>
        <authorList>
            <person name="Spang A."/>
            <person name="Saw J.H."/>
            <person name="Jorgensen S.L."/>
            <person name="Zaremba-Niedzwiedzka K."/>
            <person name="Martijn J."/>
            <person name="Lind A.E."/>
            <person name="van Eijk R."/>
            <person name="Schleper C."/>
            <person name="Guy L."/>
            <person name="Ettema T.J."/>
        </authorList>
    </citation>
    <scope>NUCLEOTIDE SEQUENCE</scope>
</reference>
<sequence length="100" mass="11063">MIKPGVDVRGIQPEILLARIIAGEIFARYGVAAIITSGSEGKHKVGSLHPKDQAIDLRIKHMDKRLWPVVAEALGKALGPQYDVILEAKKLHIHVEWDPK</sequence>
<evidence type="ECO:0000313" key="1">
    <source>
        <dbReference type="EMBL" id="KKL73376.1"/>
    </source>
</evidence>
<dbReference type="EMBL" id="LAZR01024978">
    <property type="protein sequence ID" value="KKL73376.1"/>
    <property type="molecule type" value="Genomic_DNA"/>
</dbReference>
<name>A0A0F9F4I5_9ZZZZ</name>